<dbReference type="AlphaFoldDB" id="A0A923RJP6"/>
<feature type="compositionally biased region" description="Polar residues" evidence="1">
    <location>
        <begin position="17"/>
        <end position="28"/>
    </location>
</feature>
<proteinExistence type="predicted"/>
<keyword evidence="3" id="KW-1185">Reference proteome</keyword>
<feature type="region of interest" description="Disordered" evidence="1">
    <location>
        <begin position="1"/>
        <end position="55"/>
    </location>
</feature>
<dbReference type="EMBL" id="JACOOL010000012">
    <property type="protein sequence ID" value="MBC5638136.1"/>
    <property type="molecule type" value="Genomic_DNA"/>
</dbReference>
<name>A0A923RJP6_9BACI</name>
<evidence type="ECO:0000313" key="3">
    <source>
        <dbReference type="Proteomes" id="UP000637359"/>
    </source>
</evidence>
<gene>
    <name evidence="2" type="ORF">H8S33_15170</name>
</gene>
<reference evidence="2" key="1">
    <citation type="submission" date="2020-08" db="EMBL/GenBank/DDBJ databases">
        <title>Genome public.</title>
        <authorList>
            <person name="Liu C."/>
            <person name="Sun Q."/>
        </authorList>
    </citation>
    <scope>NUCLEOTIDE SEQUENCE</scope>
    <source>
        <strain evidence="2">BX22</strain>
    </source>
</reference>
<accession>A0A923RJP6</accession>
<evidence type="ECO:0000313" key="2">
    <source>
        <dbReference type="EMBL" id="MBC5638136.1"/>
    </source>
</evidence>
<evidence type="ECO:0000256" key="1">
    <source>
        <dbReference type="SAM" id="MobiDB-lite"/>
    </source>
</evidence>
<organism evidence="2 3">
    <name type="scientific">Ornithinibacillus hominis</name>
    <dbReference type="NCBI Taxonomy" id="2763055"/>
    <lineage>
        <taxon>Bacteria</taxon>
        <taxon>Bacillati</taxon>
        <taxon>Bacillota</taxon>
        <taxon>Bacilli</taxon>
        <taxon>Bacillales</taxon>
        <taxon>Bacillaceae</taxon>
        <taxon>Ornithinibacillus</taxon>
    </lineage>
</organism>
<comment type="caution">
    <text evidence="2">The sequence shown here is derived from an EMBL/GenBank/DDBJ whole genome shotgun (WGS) entry which is preliminary data.</text>
</comment>
<feature type="compositionally biased region" description="Basic and acidic residues" evidence="1">
    <location>
        <begin position="30"/>
        <end position="55"/>
    </location>
</feature>
<protein>
    <submittedName>
        <fullName evidence="2">Uncharacterized protein</fullName>
    </submittedName>
</protein>
<dbReference type="Proteomes" id="UP000637359">
    <property type="component" value="Unassembled WGS sequence"/>
</dbReference>
<sequence length="55" mass="6575">MKQGNKQSHRNHRFTPNKINNYQDNDQTSSEERHSRNAMESAVEKEYPRIDTENL</sequence>
<dbReference type="RefSeq" id="WP_186870838.1">
    <property type="nucleotide sequence ID" value="NZ_JACOOL010000012.1"/>
</dbReference>